<reference evidence="11" key="1">
    <citation type="submission" date="2022-02" db="EMBL/GenBank/DDBJ databases">
        <title>Vibrio sp. nov, a new bacterium isolated from seawater.</title>
        <authorList>
            <person name="Yuan Y."/>
        </authorList>
    </citation>
    <scope>NUCLEOTIDE SEQUENCE</scope>
    <source>
        <strain evidence="11">ZSDZ65</strain>
    </source>
</reference>
<dbReference type="RefSeq" id="WP_265673081.1">
    <property type="nucleotide sequence ID" value="NZ_JAKRRY010000001.1"/>
</dbReference>
<dbReference type="InterPro" id="IPR020845">
    <property type="entry name" value="AMP-binding_CS"/>
</dbReference>
<dbReference type="Gene3D" id="3.40.50.12780">
    <property type="entry name" value="N-terminal domain of ligase-like"/>
    <property type="match status" value="1"/>
</dbReference>
<evidence type="ECO:0000256" key="3">
    <source>
        <dbReference type="ARBA" id="ARBA00006432"/>
    </source>
</evidence>
<comment type="subcellular location">
    <subcellularLocation>
        <location evidence="1">Membrane</location>
        <topology evidence="1">Peripheral membrane protein</topology>
    </subcellularLocation>
</comment>
<feature type="domain" description="AMP-dependent synthetase/ligase" evidence="9">
    <location>
        <begin position="32"/>
        <end position="422"/>
    </location>
</feature>
<name>A0A9X3CJV0_9VIBR</name>
<gene>
    <name evidence="11" type="ORF">MD535_01240</name>
</gene>
<sequence length="553" mass="61570">MTFEKKPWLNTYPDDVPENVNIDRFPNINALFERSFTEFADKTAFINMGHSLTYRELNEKSDAFAAYLQSTLGAKKGDRIALMMPNLLQYPITILGALKAGLVVVNVNPLYTPRELEHQLRDSGATIIVAVTNFGDNLQKVVAKTSIKHVILTSIGDALAPHKRTLVNFVVKYVKKMVPKYHLPSAISLRRVLTEGKKLDFNPPSITSDDLAYLQYTGGTTGLAKGAMLTHRNIIANVLQVFGHFGPRTAQEQEHAVTPLPLYHIFANSVSMMLMMYMGGTNLLITNPRDLDSFVNDLSKYPFTMVFGLNTLFAALNNHAKFKQLDFSHAEFTIAGGMATQKHVADEWQKITGMPIIEGYGLTECSPVVAGGIHTQQCFVPAVGVPLPSTELRIVDEQGNELGINQVGEIQIRGDQVMKGYWKQEAETHAVLTDDGWLYSGDIGRMDERGVFFIEDRKKDMILVSGFNVFPTEIEEVATLHAKIVEAAAIGVPDDVAGERVKLVVVTNGQVTVEEIKKHCRQHLTGYKIPKVIEYRDSLPKTNVGKILRRELR</sequence>
<evidence type="ECO:0000313" key="12">
    <source>
        <dbReference type="Proteomes" id="UP001155587"/>
    </source>
</evidence>
<comment type="similarity">
    <text evidence="3">Belongs to the ATP-dependent AMP-binding enzyme family.</text>
</comment>
<evidence type="ECO:0000256" key="7">
    <source>
        <dbReference type="ARBA" id="ARBA00039545"/>
    </source>
</evidence>
<dbReference type="EMBL" id="JAKRRY010000001">
    <property type="protein sequence ID" value="MCW8344651.1"/>
    <property type="molecule type" value="Genomic_DNA"/>
</dbReference>
<keyword evidence="12" id="KW-1185">Reference proteome</keyword>
<dbReference type="Gene3D" id="3.30.300.30">
    <property type="match status" value="1"/>
</dbReference>
<evidence type="ECO:0000259" key="10">
    <source>
        <dbReference type="Pfam" id="PF13193"/>
    </source>
</evidence>
<accession>A0A9X3CJV0</accession>
<dbReference type="EC" id="6.2.1.3" evidence="6"/>
<comment type="pathway">
    <text evidence="2">Lipid metabolism; fatty acid beta-oxidation.</text>
</comment>
<dbReference type="FunFam" id="3.40.50.12780:FF:000003">
    <property type="entry name" value="Long-chain-fatty-acid--CoA ligase FadD"/>
    <property type="match status" value="1"/>
</dbReference>
<evidence type="ECO:0000256" key="5">
    <source>
        <dbReference type="ARBA" id="ARBA00023136"/>
    </source>
</evidence>
<dbReference type="InterPro" id="IPR025110">
    <property type="entry name" value="AMP-bd_C"/>
</dbReference>
<evidence type="ECO:0000256" key="2">
    <source>
        <dbReference type="ARBA" id="ARBA00005005"/>
    </source>
</evidence>
<keyword evidence="5" id="KW-0472">Membrane</keyword>
<dbReference type="PANTHER" id="PTHR43767">
    <property type="entry name" value="LONG-CHAIN-FATTY-ACID--COA LIGASE"/>
    <property type="match status" value="1"/>
</dbReference>
<evidence type="ECO:0000256" key="8">
    <source>
        <dbReference type="ARBA" id="ARBA00042773"/>
    </source>
</evidence>
<dbReference type="PROSITE" id="PS00455">
    <property type="entry name" value="AMP_BINDING"/>
    <property type="match status" value="1"/>
</dbReference>
<evidence type="ECO:0000313" key="11">
    <source>
        <dbReference type="EMBL" id="MCW8344651.1"/>
    </source>
</evidence>
<dbReference type="InterPro" id="IPR000873">
    <property type="entry name" value="AMP-dep_synth/lig_dom"/>
</dbReference>
<dbReference type="CDD" id="cd05936">
    <property type="entry name" value="FC-FACS_FadD_like"/>
    <property type="match status" value="1"/>
</dbReference>
<dbReference type="Proteomes" id="UP001155587">
    <property type="component" value="Unassembled WGS sequence"/>
</dbReference>
<dbReference type="Pfam" id="PF13193">
    <property type="entry name" value="AMP-binding_C"/>
    <property type="match status" value="1"/>
</dbReference>
<evidence type="ECO:0000259" key="9">
    <source>
        <dbReference type="Pfam" id="PF00501"/>
    </source>
</evidence>
<dbReference type="InterPro" id="IPR045851">
    <property type="entry name" value="AMP-bd_C_sf"/>
</dbReference>
<dbReference type="GO" id="GO:0004467">
    <property type="term" value="F:long-chain fatty acid-CoA ligase activity"/>
    <property type="evidence" value="ECO:0007669"/>
    <property type="project" value="UniProtKB-EC"/>
</dbReference>
<comment type="caution">
    <text evidence="11">The sequence shown here is derived from an EMBL/GenBank/DDBJ whole genome shotgun (WGS) entry which is preliminary data.</text>
</comment>
<proteinExistence type="inferred from homology"/>
<keyword evidence="4" id="KW-0436">Ligase</keyword>
<protein>
    <recommendedName>
        <fullName evidence="7">Long-chain-fatty-acid--CoA ligase</fullName>
        <ecNumber evidence="6">6.2.1.3</ecNumber>
    </recommendedName>
    <alternativeName>
        <fullName evidence="8">Long-chain acyl-CoA synthetase</fullName>
    </alternativeName>
</protein>
<evidence type="ECO:0000256" key="4">
    <source>
        <dbReference type="ARBA" id="ARBA00022598"/>
    </source>
</evidence>
<dbReference type="AlphaFoldDB" id="A0A9X3CJV0"/>
<evidence type="ECO:0000256" key="1">
    <source>
        <dbReference type="ARBA" id="ARBA00004170"/>
    </source>
</evidence>
<evidence type="ECO:0000256" key="6">
    <source>
        <dbReference type="ARBA" id="ARBA00026121"/>
    </source>
</evidence>
<dbReference type="Pfam" id="PF00501">
    <property type="entry name" value="AMP-binding"/>
    <property type="match status" value="1"/>
</dbReference>
<dbReference type="InterPro" id="IPR050237">
    <property type="entry name" value="ATP-dep_AMP-bd_enzyme"/>
</dbReference>
<dbReference type="InterPro" id="IPR042099">
    <property type="entry name" value="ANL_N_sf"/>
</dbReference>
<feature type="domain" description="AMP-binding enzyme C-terminal" evidence="10">
    <location>
        <begin position="473"/>
        <end position="546"/>
    </location>
</feature>
<dbReference type="SUPFAM" id="SSF56801">
    <property type="entry name" value="Acetyl-CoA synthetase-like"/>
    <property type="match status" value="1"/>
</dbReference>
<dbReference type="PANTHER" id="PTHR43767:SF8">
    <property type="entry name" value="LONG-CHAIN-FATTY-ACID--COA LIGASE"/>
    <property type="match status" value="1"/>
</dbReference>
<organism evidence="11 12">
    <name type="scientific">Vibrio qingdaonensis</name>
    <dbReference type="NCBI Taxonomy" id="2829491"/>
    <lineage>
        <taxon>Bacteria</taxon>
        <taxon>Pseudomonadati</taxon>
        <taxon>Pseudomonadota</taxon>
        <taxon>Gammaproteobacteria</taxon>
        <taxon>Vibrionales</taxon>
        <taxon>Vibrionaceae</taxon>
        <taxon>Vibrio</taxon>
    </lineage>
</organism>
<dbReference type="GO" id="GO:0016020">
    <property type="term" value="C:membrane"/>
    <property type="evidence" value="ECO:0007669"/>
    <property type="project" value="UniProtKB-SubCell"/>
</dbReference>